<feature type="binding site" evidence="6">
    <location>
        <begin position="172"/>
        <end position="179"/>
    </location>
    <ligand>
        <name>ATP</name>
        <dbReference type="ChEBI" id="CHEBI:30616"/>
    </ligand>
</feature>
<feature type="compositionally biased region" description="Acidic residues" evidence="7">
    <location>
        <begin position="1205"/>
        <end position="1214"/>
    </location>
</feature>
<keyword evidence="4 6" id="KW-0505">Motor protein</keyword>
<sequence length="1231" mass="138867">MEADGSDGARQSWIGRQVFFFHPVRAWEQAVVESLDDHQEGAVVVVRCKSGETFSLPVGADALFVPTAPGALGALPDDLLEMPELHDALLLHVLRGRYVKDLTQMRIGEMVLSVNPHKHIASQMDEHMGAYLDHLDTAQLPAGLAPHVWGVAHRAYVEMRVRQVNHSIIASGESGSGKTEACKKMLKYLCAASERVATDAAVSQRMQRISERVQMSSVVLESFGNAKTVKNDNSSRFGKFMEVQFDARGVMVGLRVTPFLLERSRVVTCGADERVYHIFYQLVAGAEAAMRERLRLGTARDFVLLGKGGCLSLKNSGVDDARDFQVLQAALTSVGFSAEEQHALWSAVGAILHLQNIVFEVRRVDDSAVLSGGDAQTAAFVASELLLLPDPAVFVACLTTSTVVVGGDCVTKNLSVQKAGDQRDSICKFIYSKLFLFVVQKINAATASGADFDCPEVSLSPVDRPVPSSLRPPLTWIALLDIFGFEDFQVNSLEQFCINLANESLQRLYTEKMFLADMEEMRMEGVEPNITEFVDNQLCLVLLQGSKNSVISHLDDASLLDVQRSHTNPDFVFLNSITLAFCPDYQSAPGKTVQSVLDRNEAIDTPAAYFYRGRLDDDSFTIRHYAGDVKYCVHGFVEKNNDYLKDSCAQMLHDTTSWVLRDMTEITDAMVGLLGDADAPGFPMPILCAPRRTVASTFRNSLRLLMEMLNNSECNWVRCIRPHSRRQAGLFDGKLVLEQLVATGVLSTVKQRQRNYPFRLSCAEFARRYHLFSLSNRPRQASLTLRGKCLVLLQTVGISEKSAQVGSSRVFLTADAHRVLETRRVERARAMVTVVERYLASFAARAHVRLVHLTCHAVKLQRIFRSSMRIRRCVRQYYAELRRKRHQRFLELTKTVLRAEASARAELLNERESDVREVWREFRTRLVPLVAAVLRNVQLVETKQRECICSQVFLCYGVLRDAFQREATTALERERRRIAMKLEMDARARLNLLGKALEALQAVAAEEEDAFQELHDNVIAPVMRRLKAQARLIRRLQRWRDRRLQELFDALASEERRWAVVQAEELDQEAARWRRLVGEDEYLREMRYFGSLSDGMCGTPSTFHAFLREGVPSAVLHTPIHVNPRAVASIGDVTSFRDYRHYMRGEFHRARANGTAPDYRQHTHRAEEPCKICNFPFCPPRRAAATELSALSPTKRPTHRRLEDEYGDSDDSFDELQYEVGGRRDLKTRLL</sequence>
<feature type="region of interest" description="Disordered" evidence="7">
    <location>
        <begin position="1188"/>
        <end position="1214"/>
    </location>
</feature>
<evidence type="ECO:0000256" key="3">
    <source>
        <dbReference type="ARBA" id="ARBA00023123"/>
    </source>
</evidence>
<dbReference type="Gene3D" id="1.20.58.530">
    <property type="match status" value="1"/>
</dbReference>
<evidence type="ECO:0000313" key="9">
    <source>
        <dbReference type="EMBL" id="ESL06188.1"/>
    </source>
</evidence>
<name>A0A061IT72_TRYRA</name>
<dbReference type="SMART" id="SM00242">
    <property type="entry name" value="MYSc"/>
    <property type="match status" value="1"/>
</dbReference>
<dbReference type="Gene3D" id="1.20.120.720">
    <property type="entry name" value="Myosin VI head, motor domain, U50 subdomain"/>
    <property type="match status" value="1"/>
</dbReference>
<dbReference type="EMBL" id="AUPL01006141">
    <property type="protein sequence ID" value="ESL06188.1"/>
    <property type="molecule type" value="Genomic_DNA"/>
</dbReference>
<gene>
    <name evidence="9" type="ORF">TRSC58_06141</name>
</gene>
<evidence type="ECO:0000256" key="4">
    <source>
        <dbReference type="ARBA" id="ARBA00023175"/>
    </source>
</evidence>
<evidence type="ECO:0000256" key="7">
    <source>
        <dbReference type="SAM" id="MobiDB-lite"/>
    </source>
</evidence>
<evidence type="ECO:0000256" key="6">
    <source>
        <dbReference type="PROSITE-ProRule" id="PRU00782"/>
    </source>
</evidence>
<dbReference type="VEuPathDB" id="TriTrypDB:TRSC58_06141"/>
<keyword evidence="3 6" id="KW-0518">Myosin</keyword>
<keyword evidence="2 6" id="KW-0067">ATP-binding</keyword>
<dbReference type="SUPFAM" id="SSF52540">
    <property type="entry name" value="P-loop containing nucleoside triphosphate hydrolases"/>
    <property type="match status" value="1"/>
</dbReference>
<dbReference type="InterPro" id="IPR001609">
    <property type="entry name" value="Myosin_head_motor_dom-like"/>
</dbReference>
<organism evidence="9 10">
    <name type="scientific">Trypanosoma rangeli SC58</name>
    <dbReference type="NCBI Taxonomy" id="429131"/>
    <lineage>
        <taxon>Eukaryota</taxon>
        <taxon>Discoba</taxon>
        <taxon>Euglenozoa</taxon>
        <taxon>Kinetoplastea</taxon>
        <taxon>Metakinetoplastina</taxon>
        <taxon>Trypanosomatida</taxon>
        <taxon>Trypanosomatidae</taxon>
        <taxon>Trypanosoma</taxon>
        <taxon>Herpetosoma</taxon>
    </lineage>
</organism>
<dbReference type="PANTHER" id="PTHR13140:SF706">
    <property type="entry name" value="DILUTE CLASS UNCONVENTIONAL MYOSIN, ISOFORM C"/>
    <property type="match status" value="1"/>
</dbReference>
<dbReference type="OrthoDB" id="6108017at2759"/>
<reference evidence="9 10" key="1">
    <citation type="submission" date="2013-07" db="EMBL/GenBank/DDBJ databases">
        <authorList>
            <person name="Stoco P.H."/>
            <person name="Wagner G."/>
            <person name="Gerber A."/>
            <person name="Zaha A."/>
            <person name="Thompson C."/>
            <person name="Bartholomeu D.C."/>
            <person name="Luckemeyer D.D."/>
            <person name="Bahia D."/>
            <person name="Loreto E."/>
            <person name="Prestes E.B."/>
            <person name="Lima F.M."/>
            <person name="Rodrigues-Luiz G."/>
            <person name="Vallejo G.A."/>
            <person name="Filho J.F."/>
            <person name="Monteiro K.M."/>
            <person name="Tyler K.M."/>
            <person name="de Almeida L.G."/>
            <person name="Ortiz M.F."/>
            <person name="Siervo M.A."/>
            <person name="de Moraes M.H."/>
            <person name="Cunha O.L."/>
            <person name="Mendonca-Neto R."/>
            <person name="Silva R."/>
            <person name="Teixeira S.M."/>
            <person name="Murta S.M."/>
            <person name="Sincero T.C."/>
            <person name="Mendes T.A."/>
            <person name="Urmenyi T.P."/>
            <person name="Silva V.G."/>
            <person name="da Rocha W.D."/>
            <person name="Andersson B."/>
            <person name="Romanha A.J."/>
            <person name="Steindel M."/>
            <person name="de Vasconcelos A.T."/>
            <person name="Grisard E.C."/>
        </authorList>
    </citation>
    <scope>NUCLEOTIDE SEQUENCE [LARGE SCALE GENOMIC DNA]</scope>
    <source>
        <strain evidence="9 10">SC58</strain>
    </source>
</reference>
<dbReference type="PROSITE" id="PS51456">
    <property type="entry name" value="MYOSIN_MOTOR"/>
    <property type="match status" value="1"/>
</dbReference>
<dbReference type="Gene3D" id="3.40.850.10">
    <property type="entry name" value="Kinesin motor domain"/>
    <property type="match status" value="1"/>
</dbReference>
<evidence type="ECO:0000256" key="1">
    <source>
        <dbReference type="ARBA" id="ARBA00022741"/>
    </source>
</evidence>
<dbReference type="GO" id="GO:0016459">
    <property type="term" value="C:myosin complex"/>
    <property type="evidence" value="ECO:0007669"/>
    <property type="project" value="UniProtKB-KW"/>
</dbReference>
<dbReference type="AlphaFoldDB" id="A0A061IT72"/>
<dbReference type="Pfam" id="PF00063">
    <property type="entry name" value="Myosin_head"/>
    <property type="match status" value="1"/>
</dbReference>
<keyword evidence="5 6" id="KW-0009">Actin-binding</keyword>
<dbReference type="GO" id="GO:0016020">
    <property type="term" value="C:membrane"/>
    <property type="evidence" value="ECO:0007669"/>
    <property type="project" value="TreeGrafter"/>
</dbReference>
<keyword evidence="10" id="KW-1185">Reference proteome</keyword>
<dbReference type="CDD" id="cd00124">
    <property type="entry name" value="MYSc"/>
    <property type="match status" value="1"/>
</dbReference>
<dbReference type="PRINTS" id="PR00193">
    <property type="entry name" value="MYOSINHEAVY"/>
</dbReference>
<evidence type="ECO:0000256" key="5">
    <source>
        <dbReference type="ARBA" id="ARBA00023203"/>
    </source>
</evidence>
<accession>A0A061IT72</accession>
<evidence type="ECO:0000313" key="10">
    <source>
        <dbReference type="Proteomes" id="UP000031737"/>
    </source>
</evidence>
<evidence type="ECO:0000259" key="8">
    <source>
        <dbReference type="PROSITE" id="PS51456"/>
    </source>
</evidence>
<dbReference type="PANTHER" id="PTHR13140">
    <property type="entry name" value="MYOSIN"/>
    <property type="match status" value="1"/>
</dbReference>
<comment type="caution">
    <text evidence="9">The sequence shown here is derived from an EMBL/GenBank/DDBJ whole genome shotgun (WGS) entry which is preliminary data.</text>
</comment>
<proteinExistence type="inferred from homology"/>
<feature type="domain" description="Myosin motor" evidence="8">
    <location>
        <begin position="74"/>
        <end position="825"/>
    </location>
</feature>
<comment type="similarity">
    <text evidence="6">Belongs to the TRAFAC class myosin-kinesin ATPase superfamily. Myosin family.</text>
</comment>
<dbReference type="GO" id="GO:0000146">
    <property type="term" value="F:microfilament motor activity"/>
    <property type="evidence" value="ECO:0007669"/>
    <property type="project" value="TreeGrafter"/>
</dbReference>
<dbReference type="GO" id="GO:0005737">
    <property type="term" value="C:cytoplasm"/>
    <property type="evidence" value="ECO:0007669"/>
    <property type="project" value="TreeGrafter"/>
</dbReference>
<protein>
    <submittedName>
        <fullName evidence="9">Myosin heavy chain</fullName>
    </submittedName>
</protein>
<dbReference type="GO" id="GO:0005524">
    <property type="term" value="F:ATP binding"/>
    <property type="evidence" value="ECO:0007669"/>
    <property type="project" value="UniProtKB-UniRule"/>
</dbReference>
<dbReference type="Proteomes" id="UP000031737">
    <property type="component" value="Unassembled WGS sequence"/>
</dbReference>
<dbReference type="GO" id="GO:0051015">
    <property type="term" value="F:actin filament binding"/>
    <property type="evidence" value="ECO:0007669"/>
    <property type="project" value="TreeGrafter"/>
</dbReference>
<dbReference type="InterPro" id="IPR027417">
    <property type="entry name" value="P-loop_NTPase"/>
</dbReference>
<dbReference type="GO" id="GO:0007015">
    <property type="term" value="P:actin filament organization"/>
    <property type="evidence" value="ECO:0007669"/>
    <property type="project" value="TreeGrafter"/>
</dbReference>
<dbReference type="InterPro" id="IPR036961">
    <property type="entry name" value="Kinesin_motor_dom_sf"/>
</dbReference>
<dbReference type="Gene3D" id="1.10.10.820">
    <property type="match status" value="1"/>
</dbReference>
<feature type="region of interest" description="Actin-binding" evidence="6">
    <location>
        <begin position="702"/>
        <end position="724"/>
    </location>
</feature>
<dbReference type="Gene3D" id="1.20.5.4820">
    <property type="match status" value="1"/>
</dbReference>
<evidence type="ECO:0000256" key="2">
    <source>
        <dbReference type="ARBA" id="ARBA00022840"/>
    </source>
</evidence>
<keyword evidence="1 6" id="KW-0547">Nucleotide-binding</keyword>
<dbReference type="FunFam" id="1.10.10.820:FF:000001">
    <property type="entry name" value="Myosin heavy chain"/>
    <property type="match status" value="1"/>
</dbReference>